<comment type="caution">
    <text evidence="1">The sequence shown here is derived from an EMBL/GenBank/DDBJ whole genome shotgun (WGS) entry which is preliminary data.</text>
</comment>
<dbReference type="SUPFAM" id="SSF56059">
    <property type="entry name" value="Glutathione synthetase ATP-binding domain-like"/>
    <property type="match status" value="1"/>
</dbReference>
<proteinExistence type="predicted"/>
<dbReference type="InterPro" id="IPR026838">
    <property type="entry name" value="YheC/D"/>
</dbReference>
<reference evidence="1 2" key="1">
    <citation type="submission" date="2016-11" db="EMBL/GenBank/DDBJ databases">
        <title>Comparative genomics of Acidibacillus ferroxidans species.</title>
        <authorList>
            <person name="Oliveira G."/>
            <person name="Nunes G."/>
            <person name="Oliveira R."/>
            <person name="Araujo F."/>
            <person name="Salim A."/>
            <person name="Scholte L."/>
            <person name="Morais D."/>
            <person name="Nancucheo I."/>
            <person name="Johnson D.B."/>
            <person name="Grail B."/>
            <person name="Bittencourt J."/>
            <person name="Valadares R."/>
        </authorList>
    </citation>
    <scope>NUCLEOTIDE SEQUENCE [LARGE SCALE GENOMIC DNA]</scope>
    <source>
        <strain evidence="1 2">Y002</strain>
    </source>
</reference>
<protein>
    <recommendedName>
        <fullName evidence="3">ATP-grasp domain-containing protein</fullName>
    </recommendedName>
</protein>
<dbReference type="RefSeq" id="WP_109430044.1">
    <property type="nucleotide sequence ID" value="NZ_MPDK01000005.1"/>
</dbReference>
<dbReference type="AlphaFoldDB" id="A0A2U3DAE7"/>
<keyword evidence="2" id="KW-1185">Reference proteome</keyword>
<gene>
    <name evidence="1" type="ORF">BM613_04830</name>
</gene>
<evidence type="ECO:0000313" key="1">
    <source>
        <dbReference type="EMBL" id="PWI58254.1"/>
    </source>
</evidence>
<evidence type="ECO:0000313" key="2">
    <source>
        <dbReference type="Proteomes" id="UP000245380"/>
    </source>
</evidence>
<dbReference type="Pfam" id="PF14398">
    <property type="entry name" value="ATPgrasp_YheCD"/>
    <property type="match status" value="1"/>
</dbReference>
<organism evidence="1 2">
    <name type="scientific">Sulfoacidibacillus thermotolerans</name>
    <name type="common">Acidibacillus sulfuroxidans</name>
    <dbReference type="NCBI Taxonomy" id="1765684"/>
    <lineage>
        <taxon>Bacteria</taxon>
        <taxon>Bacillati</taxon>
        <taxon>Bacillota</taxon>
        <taxon>Bacilli</taxon>
        <taxon>Bacillales</taxon>
        <taxon>Alicyclobacillaceae</taxon>
        <taxon>Sulfoacidibacillus</taxon>
    </lineage>
</organism>
<dbReference type="OrthoDB" id="7869153at2"/>
<sequence length="353" mass="39744">MGASKEYEPFGILTASRDPKRLGGNVAHFRRIVKAAQNQGFTCKIYNLCPTGVMVYRDAGKGNFTRTGSAILPKVLYNRIPTRDLENQLYVTKAVRELQEEGHVIVNPHFLRKDQIAQLWAAEPELSSYVPFSQVVQRDVDILQFAERFPAFYLKPLSGKAGVGIYYVAMNKTRYEVVEQKKGQRVAHGHLTQAQFASWIQQHHFSKRYLQQQAAPVLLYHGRRFDLRMLLHRAQNEDFSITGLGIRVGPDQGITTHVPNGGVIANPSRVLRTLYGDRAHAVEQRARAVAITAAQAIAAARGTWLELSIDMGLTADGIPVLFEANAKPMKFDERAIERRAKERLVHCLHTFSK</sequence>
<dbReference type="Proteomes" id="UP000245380">
    <property type="component" value="Unassembled WGS sequence"/>
</dbReference>
<evidence type="ECO:0008006" key="3">
    <source>
        <dbReference type="Google" id="ProtNLM"/>
    </source>
</evidence>
<name>A0A2U3DAE7_SULT2</name>
<accession>A0A2U3DAE7</accession>
<dbReference type="EMBL" id="MPDK01000005">
    <property type="protein sequence ID" value="PWI58254.1"/>
    <property type="molecule type" value="Genomic_DNA"/>
</dbReference>